<proteinExistence type="predicted"/>
<organism evidence="1">
    <name type="scientific">uncultured Caudovirales phage</name>
    <dbReference type="NCBI Taxonomy" id="2100421"/>
    <lineage>
        <taxon>Viruses</taxon>
        <taxon>Duplodnaviria</taxon>
        <taxon>Heunggongvirae</taxon>
        <taxon>Uroviricota</taxon>
        <taxon>Caudoviricetes</taxon>
        <taxon>Peduoviridae</taxon>
        <taxon>Maltschvirus</taxon>
        <taxon>Maltschvirus maltsch</taxon>
    </lineage>
</organism>
<evidence type="ECO:0008006" key="2">
    <source>
        <dbReference type="Google" id="ProtNLM"/>
    </source>
</evidence>
<gene>
    <name evidence="1" type="ORF">UFOVP814_28</name>
</gene>
<accession>A0A6J5NVD5</accession>
<reference evidence="1" key="1">
    <citation type="submission" date="2020-04" db="EMBL/GenBank/DDBJ databases">
        <authorList>
            <person name="Chiriac C."/>
            <person name="Salcher M."/>
            <person name="Ghai R."/>
            <person name="Kavagutti S V."/>
        </authorList>
    </citation>
    <scope>NUCLEOTIDE SEQUENCE</scope>
</reference>
<dbReference type="EMBL" id="LR796746">
    <property type="protein sequence ID" value="CAB4163469.1"/>
    <property type="molecule type" value="Genomic_DNA"/>
</dbReference>
<evidence type="ECO:0000313" key="1">
    <source>
        <dbReference type="EMBL" id="CAB4163469.1"/>
    </source>
</evidence>
<sequence>MTAIDNYSAIKVCTRCKIGKAATLEFFHAHKRSADGVRAVCKVCRAKINIENGEEVKRKKREHYAANRNRIIENQRRYYLENLEKQRKAGLNRHYKNRELRLCQMREYRIENREALLARQRASNKKQYAEQYRQDLKFTLTHRLRALVRVSLKENRKSKRLVELLGFSVDELRSHLERQFTKGMDWSGYLSGKIHVDHIVPISNFDITSADCEEFKACWSLSNLRPMWASENWSKSDKRTVLV</sequence>
<name>A0A6J5NVD5_9CAUD</name>
<protein>
    <recommendedName>
        <fullName evidence="2">HNHc domain containing protein</fullName>
    </recommendedName>
</protein>